<name>A0ABN8XSS1_RANTA</name>
<reference evidence="2" key="1">
    <citation type="submission" date="2023-04" db="EMBL/GenBank/DDBJ databases">
        <authorList>
            <consortium name="ELIXIR-Norway"/>
        </authorList>
    </citation>
    <scope>NUCLEOTIDE SEQUENCE [LARGE SCALE GENOMIC DNA]</scope>
</reference>
<gene>
    <name evidence="2" type="ORF">MRATA1EN1_LOCUS1347</name>
</gene>
<accession>A0ABN8XSS1</accession>
<evidence type="ECO:0008006" key="4">
    <source>
        <dbReference type="Google" id="ProtNLM"/>
    </source>
</evidence>
<sequence length="105" mass="11704">MHQRQGWGWTLLSAMVPSPCPHMPSACDHHALDGACPGSPHPHYTVPREPHLRPLREPWRGAGGWGRPTTKGDLGRSPPSFHDRGSPPTRFSDMQVPHFVNLLTY</sequence>
<feature type="region of interest" description="Disordered" evidence="1">
    <location>
        <begin position="47"/>
        <end position="93"/>
    </location>
</feature>
<evidence type="ECO:0000256" key="1">
    <source>
        <dbReference type="SAM" id="MobiDB-lite"/>
    </source>
</evidence>
<evidence type="ECO:0000313" key="3">
    <source>
        <dbReference type="Proteomes" id="UP001176941"/>
    </source>
</evidence>
<feature type="compositionally biased region" description="Basic and acidic residues" evidence="1">
    <location>
        <begin position="47"/>
        <end position="59"/>
    </location>
</feature>
<organism evidence="2 3">
    <name type="scientific">Rangifer tarandus platyrhynchus</name>
    <name type="common">Svalbard reindeer</name>
    <dbReference type="NCBI Taxonomy" id="3082113"/>
    <lineage>
        <taxon>Eukaryota</taxon>
        <taxon>Metazoa</taxon>
        <taxon>Chordata</taxon>
        <taxon>Craniata</taxon>
        <taxon>Vertebrata</taxon>
        <taxon>Euteleostomi</taxon>
        <taxon>Mammalia</taxon>
        <taxon>Eutheria</taxon>
        <taxon>Laurasiatheria</taxon>
        <taxon>Artiodactyla</taxon>
        <taxon>Ruminantia</taxon>
        <taxon>Pecora</taxon>
        <taxon>Cervidae</taxon>
        <taxon>Odocoileinae</taxon>
        <taxon>Rangifer</taxon>
    </lineage>
</organism>
<dbReference type="Proteomes" id="UP001176941">
    <property type="component" value="Chromosome 1"/>
</dbReference>
<proteinExistence type="predicted"/>
<protein>
    <recommendedName>
        <fullName evidence="4">Secreted protein</fullName>
    </recommendedName>
</protein>
<keyword evidence="3" id="KW-1185">Reference proteome</keyword>
<dbReference type="EMBL" id="OX459937">
    <property type="protein sequence ID" value="CAI9152385.1"/>
    <property type="molecule type" value="Genomic_DNA"/>
</dbReference>
<evidence type="ECO:0000313" key="2">
    <source>
        <dbReference type="EMBL" id="CAI9152385.1"/>
    </source>
</evidence>